<reference evidence="2" key="1">
    <citation type="journal article" date="2016" name="Nat. Genet.">
        <title>The genome sequences of Arachis duranensis and Arachis ipaensis, the diploid ancestors of cultivated peanut.</title>
        <authorList>
            <person name="Bertioli D.J."/>
            <person name="Cannon S.B."/>
            <person name="Froenicke L."/>
            <person name="Huang G."/>
            <person name="Farmer A.D."/>
            <person name="Cannon E.K."/>
            <person name="Liu X."/>
            <person name="Gao D."/>
            <person name="Clevenger J."/>
            <person name="Dash S."/>
            <person name="Ren L."/>
            <person name="Moretzsohn M.C."/>
            <person name="Shirasawa K."/>
            <person name="Huang W."/>
            <person name="Vidigal B."/>
            <person name="Abernathy B."/>
            <person name="Chu Y."/>
            <person name="Niederhuth C.E."/>
            <person name="Umale P."/>
            <person name="Araujo A.C."/>
            <person name="Kozik A."/>
            <person name="Kim K.D."/>
            <person name="Burow M.D."/>
            <person name="Varshney R.K."/>
            <person name="Wang X."/>
            <person name="Zhang X."/>
            <person name="Barkley N."/>
            <person name="Guimaraes P.M."/>
            <person name="Isobe S."/>
            <person name="Guo B."/>
            <person name="Liao B."/>
            <person name="Stalker H.T."/>
            <person name="Schmitz R.J."/>
            <person name="Scheffler B.E."/>
            <person name="Leal-Bertioli S.C."/>
            <person name="Xun X."/>
            <person name="Jackson S.A."/>
            <person name="Michelmore R."/>
            <person name="Ozias-Akins P."/>
        </authorList>
    </citation>
    <scope>NUCLEOTIDE SEQUENCE [LARGE SCALE GENOMIC DNA]</scope>
    <source>
        <strain evidence="2">cv. V14167</strain>
    </source>
</reference>
<evidence type="ECO:0000313" key="2">
    <source>
        <dbReference type="Proteomes" id="UP000515211"/>
    </source>
</evidence>
<feature type="region of interest" description="Disordered" evidence="1">
    <location>
        <begin position="963"/>
        <end position="994"/>
    </location>
</feature>
<dbReference type="Pfam" id="PF05904">
    <property type="entry name" value="DUF863"/>
    <property type="match status" value="1"/>
</dbReference>
<feature type="region of interest" description="Disordered" evidence="1">
    <location>
        <begin position="856"/>
        <end position="876"/>
    </location>
</feature>
<reference evidence="3" key="2">
    <citation type="submission" date="2025-08" db="UniProtKB">
        <authorList>
            <consortium name="RefSeq"/>
        </authorList>
    </citation>
    <scope>IDENTIFICATION</scope>
    <source>
        <tissue evidence="3">Whole plant</tissue>
    </source>
</reference>
<sequence>MGTKVQNLPGYYSMRDLNEESSSCGWPLFYGDNKALVNGQYYHDYMPSATTDACSAYEKDAVKQTMLEHEAVFKNQVFELHRLYRIQKDLMDEVKMKALHRNQIPVETSFSAGIEGTCSPSSSNKGANKQASLFPSPNGSSSKDVEVLESRPSKARRKMFDLHLPADEYIDTEENDKLNDEKISGTAIFLPERDSKHGKGADVKPFFGNGGNTGSQEDTSRSEQFLRSRSGLADLNEPVQVEETNETSCVPFSNHNQYQEAPECSDLSAKQKSRFFCLSREELLNSHHGTDSWARNNGYSESNENGKGWISSVLEAGHAKGDSKYIPQVHKQEHSPLSSQTMKDALRKTHEPTYGFQINQSKAEFWRVKSDLDTSERHFAYSTNKHPEPVGSSHRPGFFAITPSSDLSRSWSHSPSLEMASGNLGQKLVSIQTAPSQSGALNRSSQPQQSNGILGNRWHTNINSKLNPGFQYDVPVQNGFYPGSASGSKELSVNISSISYDYLNHSNDCKRIPEHFNNGSAKYFKSSNSKCNDMTSGKDINLNVMLSNSSSNSLVSQSGLGIRNSEQKREEQLAVLPWLRAMSTCKNEVQNADRSLTAGESSFSYIASLSNKDEISKGSGGEFLRNIASGLRTNDIERKGTEICEGSTVKKILGVPIFDTPQVSPKEPNSLTSPSLSVPKPSGLQLLKNNGKNWLLDINLPCDDDVIELDDEAVTETFVSKKGSPATGGSSRNQIDLNLSMSEDEEFVTPPTTNVNTKAEIDLEVPALPDTEEDATPEERQIEIPEVLIPGPPNMDEQQQDEVIKCAAEAIVVMSTLCCSQVDDVISIPSGSPMEDPLSWFVDFVSSCVDDLERKLDNSREHDGEDNEESSSGEIDYFESMTLKLAETKEEDYMPTPLVPEDFKVEESGTTSLPSRTRKGSARRGRQRRDFQRDILPGLTTLSRHEVTEDLQIFGGLMRATGHSWQSGLTRRSSSRNGGGRGRRRVQVGARQLEGREDSVARRVILQRSG</sequence>
<dbReference type="PANTHER" id="PTHR33167:SF4">
    <property type="entry name" value="TRANSCRIPTION FACTOR, PUTATIVE (DUF863)-RELATED"/>
    <property type="match status" value="1"/>
</dbReference>
<protein>
    <submittedName>
        <fullName evidence="3">Uncharacterized protein LOC107481072</fullName>
    </submittedName>
</protein>
<keyword evidence="2" id="KW-1185">Reference proteome</keyword>
<dbReference type="Proteomes" id="UP000515211">
    <property type="component" value="Chromosome 3"/>
</dbReference>
<feature type="compositionally biased region" description="Basic and acidic residues" evidence="1">
    <location>
        <begin position="143"/>
        <end position="152"/>
    </location>
</feature>
<dbReference type="RefSeq" id="XP_015956771.1">
    <property type="nucleotide sequence ID" value="XM_016101285.3"/>
</dbReference>
<dbReference type="PANTHER" id="PTHR33167">
    <property type="entry name" value="TRANSCRIPTION FACTOR, PUTATIVE (DUF863)-RELATED"/>
    <property type="match status" value="1"/>
</dbReference>
<dbReference type="GeneID" id="107481072"/>
<feature type="compositionally biased region" description="Polar residues" evidence="1">
    <location>
        <begin position="118"/>
        <end position="142"/>
    </location>
</feature>
<organism evidence="2 3">
    <name type="scientific">Arachis duranensis</name>
    <name type="common">Wild peanut</name>
    <dbReference type="NCBI Taxonomy" id="130453"/>
    <lineage>
        <taxon>Eukaryota</taxon>
        <taxon>Viridiplantae</taxon>
        <taxon>Streptophyta</taxon>
        <taxon>Embryophyta</taxon>
        <taxon>Tracheophyta</taxon>
        <taxon>Spermatophyta</taxon>
        <taxon>Magnoliopsida</taxon>
        <taxon>eudicotyledons</taxon>
        <taxon>Gunneridae</taxon>
        <taxon>Pentapetalae</taxon>
        <taxon>rosids</taxon>
        <taxon>fabids</taxon>
        <taxon>Fabales</taxon>
        <taxon>Fabaceae</taxon>
        <taxon>Papilionoideae</taxon>
        <taxon>50 kb inversion clade</taxon>
        <taxon>dalbergioids sensu lato</taxon>
        <taxon>Dalbergieae</taxon>
        <taxon>Pterocarpus clade</taxon>
        <taxon>Arachis</taxon>
    </lineage>
</organism>
<accession>A0A6P4CSV2</accession>
<feature type="region of interest" description="Disordered" evidence="1">
    <location>
        <begin position="116"/>
        <end position="152"/>
    </location>
</feature>
<dbReference type="InterPro" id="IPR008581">
    <property type="entry name" value="DUF863_pln"/>
</dbReference>
<proteinExistence type="predicted"/>
<feature type="region of interest" description="Disordered" evidence="1">
    <location>
        <begin position="205"/>
        <end position="253"/>
    </location>
</feature>
<gene>
    <name evidence="3" type="primary">LOC107481072</name>
</gene>
<evidence type="ECO:0000256" key="1">
    <source>
        <dbReference type="SAM" id="MobiDB-lite"/>
    </source>
</evidence>
<dbReference type="OrthoDB" id="630817at2759"/>
<feature type="region of interest" description="Disordered" evidence="1">
    <location>
        <begin position="890"/>
        <end position="931"/>
    </location>
</feature>
<name>A0A6P4CSV2_ARADU</name>
<feature type="compositionally biased region" description="Basic residues" evidence="1">
    <location>
        <begin position="916"/>
        <end position="927"/>
    </location>
</feature>
<dbReference type="KEGG" id="adu:107481072"/>
<dbReference type="AlphaFoldDB" id="A0A6P4CSV2"/>
<evidence type="ECO:0000313" key="3">
    <source>
        <dbReference type="RefSeq" id="XP_015956771.1"/>
    </source>
</evidence>